<dbReference type="CDD" id="cd03127">
    <property type="entry name" value="tetraspanin_LEL"/>
    <property type="match status" value="1"/>
</dbReference>
<evidence type="ECO:0000256" key="4">
    <source>
        <dbReference type="ARBA" id="ARBA00023136"/>
    </source>
</evidence>
<reference evidence="6" key="1">
    <citation type="submission" date="2022-01" db="UniProtKB">
        <authorList>
            <consortium name="EnsemblMetazoa"/>
        </authorList>
    </citation>
    <scope>IDENTIFICATION</scope>
</reference>
<dbReference type="Proteomes" id="UP000494040">
    <property type="component" value="Unassembled WGS sequence"/>
</dbReference>
<keyword evidence="2 5" id="KW-0812">Transmembrane</keyword>
<accession>A0A8I6SV28</accession>
<dbReference type="PRINTS" id="PR00259">
    <property type="entry name" value="TMFOUR"/>
</dbReference>
<keyword evidence="7" id="KW-1185">Reference proteome</keyword>
<evidence type="ECO:0000256" key="5">
    <source>
        <dbReference type="SAM" id="Phobius"/>
    </source>
</evidence>
<evidence type="ECO:0000256" key="3">
    <source>
        <dbReference type="ARBA" id="ARBA00022989"/>
    </source>
</evidence>
<feature type="transmembrane region" description="Helical" evidence="5">
    <location>
        <begin position="23"/>
        <end position="48"/>
    </location>
</feature>
<dbReference type="SUPFAM" id="SSF48652">
    <property type="entry name" value="Tetraspanin"/>
    <property type="match status" value="1"/>
</dbReference>
<evidence type="ECO:0000256" key="2">
    <source>
        <dbReference type="ARBA" id="ARBA00022692"/>
    </source>
</evidence>
<evidence type="ECO:0000313" key="6">
    <source>
        <dbReference type="EnsemblMetazoa" id="XP_024085377.1"/>
    </source>
</evidence>
<evidence type="ECO:0000256" key="1">
    <source>
        <dbReference type="ARBA" id="ARBA00004141"/>
    </source>
</evidence>
<comment type="subcellular location">
    <subcellularLocation>
        <location evidence="1">Membrane</location>
        <topology evidence="1">Multi-pass membrane protein</topology>
    </subcellularLocation>
</comment>
<dbReference type="AlphaFoldDB" id="A0A8I6SV28"/>
<dbReference type="OrthoDB" id="6366642at2759"/>
<dbReference type="PANTHER" id="PTHR19282:SF544">
    <property type="entry name" value="TETRASPANIN"/>
    <property type="match status" value="1"/>
</dbReference>
<dbReference type="EnsemblMetazoa" id="XM_024229609.1">
    <property type="protein sequence ID" value="XP_024085377.1"/>
    <property type="gene ID" value="LOC112127968"/>
</dbReference>
<dbReference type="Pfam" id="PF00335">
    <property type="entry name" value="Tetraspanin"/>
    <property type="match status" value="1"/>
</dbReference>
<organism evidence="6 7">
    <name type="scientific">Cimex lectularius</name>
    <name type="common">Bed bug</name>
    <name type="synonym">Acanthia lectularia</name>
    <dbReference type="NCBI Taxonomy" id="79782"/>
    <lineage>
        <taxon>Eukaryota</taxon>
        <taxon>Metazoa</taxon>
        <taxon>Ecdysozoa</taxon>
        <taxon>Arthropoda</taxon>
        <taxon>Hexapoda</taxon>
        <taxon>Insecta</taxon>
        <taxon>Pterygota</taxon>
        <taxon>Neoptera</taxon>
        <taxon>Paraneoptera</taxon>
        <taxon>Hemiptera</taxon>
        <taxon>Heteroptera</taxon>
        <taxon>Panheteroptera</taxon>
        <taxon>Cimicomorpha</taxon>
        <taxon>Cimicidae</taxon>
        <taxon>Cimex</taxon>
    </lineage>
</organism>
<dbReference type="InterPro" id="IPR008952">
    <property type="entry name" value="Tetraspanin_EC2_sf"/>
</dbReference>
<dbReference type="Gene3D" id="1.10.1450.10">
    <property type="entry name" value="Tetraspanin"/>
    <property type="match status" value="1"/>
</dbReference>
<evidence type="ECO:0000313" key="7">
    <source>
        <dbReference type="Proteomes" id="UP000494040"/>
    </source>
</evidence>
<dbReference type="InterPro" id="IPR018499">
    <property type="entry name" value="Tetraspanin/Peripherin"/>
</dbReference>
<evidence type="ECO:0008006" key="8">
    <source>
        <dbReference type="Google" id="ProtNLM"/>
    </source>
</evidence>
<dbReference type="GO" id="GO:0005886">
    <property type="term" value="C:plasma membrane"/>
    <property type="evidence" value="ECO:0007669"/>
    <property type="project" value="TreeGrafter"/>
</dbReference>
<dbReference type="GeneID" id="112127968"/>
<dbReference type="KEGG" id="clec:112127968"/>
<keyword evidence="4 5" id="KW-0472">Membrane</keyword>
<protein>
    <recommendedName>
        <fullName evidence="8">Tetraspanin</fullName>
    </recommendedName>
</protein>
<feature type="transmembrane region" description="Helical" evidence="5">
    <location>
        <begin position="129"/>
        <end position="153"/>
    </location>
</feature>
<keyword evidence="3 5" id="KW-1133">Transmembrane helix</keyword>
<sequence length="175" mass="19469">MVAVGAFGAAGIIKKNKSYLQTYITLLICLAILKIILGILTFAMYPVVEKEMKDRLSTWYNDSENYEKNIDEVQEMFECCSAFGLAEWDVKKLPDSCCPVSPQDCNKDTAYQTPCYSAIVKQVEKKFKVIGGLCLTILCLEIMCCILAAIVIYNFARQVNPPEPTIDEAPPTSAT</sequence>
<proteinExistence type="predicted"/>
<dbReference type="PANTHER" id="PTHR19282">
    <property type="entry name" value="TETRASPANIN"/>
    <property type="match status" value="1"/>
</dbReference>
<dbReference type="RefSeq" id="XP_024085377.1">
    <property type="nucleotide sequence ID" value="XM_024229609.1"/>
</dbReference>
<name>A0A8I6SV28_CIMLE</name>